<sequence length="95" mass="10374">MPETIARDLIAYRTANGIDREELGKLLSMSGRSIRCIEDGSANPPHVTQCEGMRARLAIASAPPVVVTRWATEDDLVTVPASNLIQTGPNQWESR</sequence>
<evidence type="ECO:0000313" key="2">
    <source>
        <dbReference type="EMBL" id="CAB4169958.1"/>
    </source>
</evidence>
<name>A0A6J5RXZ9_9CAUD</name>
<dbReference type="EMBL" id="LR796314">
    <property type="protein sequence ID" value="CAB4136002.1"/>
    <property type="molecule type" value="Genomic_DNA"/>
</dbReference>
<dbReference type="GO" id="GO:0003677">
    <property type="term" value="F:DNA binding"/>
    <property type="evidence" value="ECO:0007669"/>
    <property type="project" value="InterPro"/>
</dbReference>
<proteinExistence type="predicted"/>
<gene>
    <name evidence="3" type="ORF">UFOVP1334_10</name>
    <name evidence="1" type="ORF">UFOVP296_3</name>
    <name evidence="2" type="ORF">UFOVP912_22</name>
</gene>
<dbReference type="SUPFAM" id="SSF47413">
    <property type="entry name" value="lambda repressor-like DNA-binding domains"/>
    <property type="match status" value="1"/>
</dbReference>
<organism evidence="3">
    <name type="scientific">uncultured Caudovirales phage</name>
    <dbReference type="NCBI Taxonomy" id="2100421"/>
    <lineage>
        <taxon>Viruses</taxon>
        <taxon>Duplodnaviria</taxon>
        <taxon>Heunggongvirae</taxon>
        <taxon>Uroviricota</taxon>
        <taxon>Caudoviricetes</taxon>
        <taxon>Peduoviridae</taxon>
        <taxon>Maltschvirus</taxon>
        <taxon>Maltschvirus maltsch</taxon>
    </lineage>
</organism>
<accession>A0A6J5RXZ9</accession>
<evidence type="ECO:0000313" key="3">
    <source>
        <dbReference type="EMBL" id="CAB4199046.1"/>
    </source>
</evidence>
<dbReference type="EMBL" id="LR796853">
    <property type="protein sequence ID" value="CAB4169958.1"/>
    <property type="molecule type" value="Genomic_DNA"/>
</dbReference>
<evidence type="ECO:0008006" key="4">
    <source>
        <dbReference type="Google" id="ProtNLM"/>
    </source>
</evidence>
<dbReference type="InterPro" id="IPR010982">
    <property type="entry name" value="Lambda_DNA-bd_dom_sf"/>
</dbReference>
<dbReference type="EMBL" id="LR797283">
    <property type="protein sequence ID" value="CAB4199046.1"/>
    <property type="molecule type" value="Genomic_DNA"/>
</dbReference>
<reference evidence="3" key="1">
    <citation type="submission" date="2020-05" db="EMBL/GenBank/DDBJ databases">
        <authorList>
            <person name="Chiriac C."/>
            <person name="Salcher M."/>
            <person name="Ghai R."/>
            <person name="Kavagutti S V."/>
        </authorList>
    </citation>
    <scope>NUCLEOTIDE SEQUENCE</scope>
</reference>
<evidence type="ECO:0000313" key="1">
    <source>
        <dbReference type="EMBL" id="CAB4136002.1"/>
    </source>
</evidence>
<protein>
    <recommendedName>
        <fullName evidence="4">HTH_XRE domain containing protein</fullName>
    </recommendedName>
</protein>